<accession>A0A0A1V420</accession>
<dbReference type="HOGENOM" id="CLU_2574381_0_0_1"/>
<dbReference type="Proteomes" id="UP000030151">
    <property type="component" value="Unassembled WGS sequence"/>
</dbReference>
<evidence type="ECO:0000313" key="3">
    <source>
        <dbReference type="Proteomes" id="UP000030151"/>
    </source>
</evidence>
<evidence type="ECO:0000256" key="1">
    <source>
        <dbReference type="SAM" id="MobiDB-lite"/>
    </source>
</evidence>
<reference evidence="2 3" key="1">
    <citation type="submission" date="2014-02" db="EMBL/GenBank/DDBJ databases">
        <title>The genome sequence of the entomopathogenic fungus Metarhizium robertsii ARSEF 2575.</title>
        <authorList>
            <person name="Giuliano Garisto Donzelli B."/>
            <person name="Roe B.A."/>
            <person name="Macmil S.L."/>
            <person name="Krasnoff S.B."/>
            <person name="Gibson D.M."/>
        </authorList>
    </citation>
    <scope>NUCLEOTIDE SEQUENCE [LARGE SCALE GENOMIC DNA]</scope>
    <source>
        <strain evidence="2 3">ARSEF 2575</strain>
    </source>
</reference>
<feature type="region of interest" description="Disordered" evidence="1">
    <location>
        <begin position="1"/>
        <end position="40"/>
    </location>
</feature>
<protein>
    <submittedName>
        <fullName evidence="2">Uncharacterized protein</fullName>
    </submittedName>
</protein>
<gene>
    <name evidence="2" type="ORF">X797_002005</name>
</gene>
<dbReference type="AlphaFoldDB" id="A0A0A1V420"/>
<name>A0A0A1V420_9HYPO</name>
<dbReference type="EMBL" id="JELW01000002">
    <property type="protein sequence ID" value="EXV04333.1"/>
    <property type="molecule type" value="Genomic_DNA"/>
</dbReference>
<comment type="caution">
    <text evidence="2">The sequence shown here is derived from an EMBL/GenBank/DDBJ whole genome shotgun (WGS) entry which is preliminary data.</text>
</comment>
<feature type="compositionally biased region" description="Basic and acidic residues" evidence="1">
    <location>
        <begin position="1"/>
        <end position="10"/>
    </location>
</feature>
<sequence>MSWRNKETRTRSKRGYQTTGPRDDSTQARNLSNGRKLGKKRISHIKKKCYGTASGSLVSRTRLFGQRCRVQYDAEHEVSCE</sequence>
<organism evidence="2 3">
    <name type="scientific">Metarhizium robertsii</name>
    <dbReference type="NCBI Taxonomy" id="568076"/>
    <lineage>
        <taxon>Eukaryota</taxon>
        <taxon>Fungi</taxon>
        <taxon>Dikarya</taxon>
        <taxon>Ascomycota</taxon>
        <taxon>Pezizomycotina</taxon>
        <taxon>Sordariomycetes</taxon>
        <taxon>Hypocreomycetidae</taxon>
        <taxon>Hypocreales</taxon>
        <taxon>Clavicipitaceae</taxon>
        <taxon>Metarhizium</taxon>
    </lineage>
</organism>
<evidence type="ECO:0000313" key="2">
    <source>
        <dbReference type="EMBL" id="EXV04333.1"/>
    </source>
</evidence>
<proteinExistence type="predicted"/>